<feature type="transmembrane region" description="Helical" evidence="1">
    <location>
        <begin position="339"/>
        <end position="356"/>
    </location>
</feature>
<organism evidence="2 6">
    <name type="scientific">Didymodactylos carnosus</name>
    <dbReference type="NCBI Taxonomy" id="1234261"/>
    <lineage>
        <taxon>Eukaryota</taxon>
        <taxon>Metazoa</taxon>
        <taxon>Spiralia</taxon>
        <taxon>Gnathifera</taxon>
        <taxon>Rotifera</taxon>
        <taxon>Eurotatoria</taxon>
        <taxon>Bdelloidea</taxon>
        <taxon>Philodinida</taxon>
        <taxon>Philodinidae</taxon>
        <taxon>Didymodactylos</taxon>
    </lineage>
</organism>
<dbReference type="Proteomes" id="UP000682733">
    <property type="component" value="Unassembled WGS sequence"/>
</dbReference>
<keyword evidence="1" id="KW-0812">Transmembrane</keyword>
<feature type="transmembrane region" description="Helical" evidence="1">
    <location>
        <begin position="591"/>
        <end position="620"/>
    </location>
</feature>
<keyword evidence="1" id="KW-0472">Membrane</keyword>
<feature type="transmembrane region" description="Helical" evidence="1">
    <location>
        <begin position="368"/>
        <end position="390"/>
    </location>
</feature>
<name>A0A813XGH2_9BILA</name>
<evidence type="ECO:0000313" key="5">
    <source>
        <dbReference type="EMBL" id="CAF3683381.1"/>
    </source>
</evidence>
<feature type="transmembrane region" description="Helical" evidence="1">
    <location>
        <begin position="187"/>
        <end position="208"/>
    </location>
</feature>
<keyword evidence="6" id="KW-1185">Reference proteome</keyword>
<proteinExistence type="predicted"/>
<evidence type="ECO:0000313" key="2">
    <source>
        <dbReference type="EMBL" id="CAF0875747.1"/>
    </source>
</evidence>
<dbReference type="Proteomes" id="UP000681722">
    <property type="component" value="Unassembled WGS sequence"/>
</dbReference>
<keyword evidence="1" id="KW-1133">Transmembrane helix</keyword>
<feature type="transmembrane region" description="Helical" evidence="1">
    <location>
        <begin position="558"/>
        <end position="579"/>
    </location>
</feature>
<dbReference type="PANTHER" id="PTHR31061:SF24">
    <property type="entry name" value="LD22376P"/>
    <property type="match status" value="1"/>
</dbReference>
<dbReference type="EMBL" id="CAJNOK010003485">
    <property type="protein sequence ID" value="CAF0903007.1"/>
    <property type="molecule type" value="Genomic_DNA"/>
</dbReference>
<evidence type="ECO:0008006" key="7">
    <source>
        <dbReference type="Google" id="ProtNLM"/>
    </source>
</evidence>
<dbReference type="EMBL" id="CAJOBA010003486">
    <property type="protein sequence ID" value="CAF3683381.1"/>
    <property type="molecule type" value="Genomic_DNA"/>
</dbReference>
<evidence type="ECO:0000313" key="4">
    <source>
        <dbReference type="EMBL" id="CAF3662637.1"/>
    </source>
</evidence>
<protein>
    <recommendedName>
        <fullName evidence="7">Heparan-alpha-glucosaminide N-acetyltransferase</fullName>
    </recommendedName>
</protein>
<sequence length="693" mass="78371">MESTHYDRKQQCYPIHRRISSGFNQQSKQDYLNITRESRQSPTEPPIAIEENSENTLISLRTGTVQINTTNSLGIDEAGLNIITDPQVPGNVTISVQIVECVNCPYETLVSDLSPSQTLNLTINTKYTYRLRIELNNATVCLETLNLYEHGQYVFNIQSNTGAALTNGSSDTALKCTLTTRRLSNNIYTPLIVGGVIVLSLFIACLFAQRMKLTGRILKMKERFFNHVPPQQSQSSYNLQQPHVTTATVGQTTICSHITNHHHETTTATIDSVENHHQTKPIPSINTANVIVPRSKRLLSLDAFRGLALVAMIFVDYGGGGYTQFEHAPWHGITFADLMFPWFIWIMGVSIIFSLKNSLDRNVPKRKLLWKVALRVIKLFLIGFILNTHFKVYLSEVRILGVLQRFAIVYAVIATIEVLCARKHMFSVSTNHLSAVTTTTTTKATTSNSKRMTSVFRDVFNFPLQWLAVIGLTTIWVLIIYLVPFGECPAGYLGPERLTIFFFIYRSGGIHENGTYINCTGGITGYIDRIIFSERHLYQYPTCQLIYGCTQAFDPENLLGALPTIFLAYLGVQAGRILVMYQKDMDRLIRLFSWSIFTTAIGIGLTGGLAYALFALMYILIDMFKIWNGCPFQYPGTNSILIYMSHIIFATYFPVQWMVAETHAAHLAMAIWGTLFWIIIAYIFFQKRIFFVL</sequence>
<feature type="transmembrane region" description="Helical" evidence="1">
    <location>
        <begin position="459"/>
        <end position="483"/>
    </location>
</feature>
<accession>A0A813XGH2</accession>
<feature type="transmembrane region" description="Helical" evidence="1">
    <location>
        <begin position="303"/>
        <end position="319"/>
    </location>
</feature>
<feature type="transmembrane region" description="Helical" evidence="1">
    <location>
        <begin position="402"/>
        <end position="421"/>
    </location>
</feature>
<dbReference type="EMBL" id="CAJOBC010001196">
    <property type="protein sequence ID" value="CAF3662637.1"/>
    <property type="molecule type" value="Genomic_DNA"/>
</dbReference>
<evidence type="ECO:0000313" key="3">
    <source>
        <dbReference type="EMBL" id="CAF0903007.1"/>
    </source>
</evidence>
<dbReference type="EMBL" id="CAJNOQ010001196">
    <property type="protein sequence ID" value="CAF0875747.1"/>
    <property type="molecule type" value="Genomic_DNA"/>
</dbReference>
<comment type="caution">
    <text evidence="2">The sequence shown here is derived from an EMBL/GenBank/DDBJ whole genome shotgun (WGS) entry which is preliminary data.</text>
</comment>
<dbReference type="Proteomes" id="UP000663829">
    <property type="component" value="Unassembled WGS sequence"/>
</dbReference>
<dbReference type="PANTHER" id="PTHR31061">
    <property type="entry name" value="LD22376P"/>
    <property type="match status" value="1"/>
</dbReference>
<feature type="transmembrane region" description="Helical" evidence="1">
    <location>
        <begin position="640"/>
        <end position="660"/>
    </location>
</feature>
<reference evidence="2" key="1">
    <citation type="submission" date="2021-02" db="EMBL/GenBank/DDBJ databases">
        <authorList>
            <person name="Nowell W R."/>
        </authorList>
    </citation>
    <scope>NUCLEOTIDE SEQUENCE</scope>
</reference>
<feature type="transmembrane region" description="Helical" evidence="1">
    <location>
        <begin position="667"/>
        <end position="685"/>
    </location>
</feature>
<evidence type="ECO:0000256" key="1">
    <source>
        <dbReference type="SAM" id="Phobius"/>
    </source>
</evidence>
<dbReference type="OrthoDB" id="2149840at2759"/>
<dbReference type="AlphaFoldDB" id="A0A813XGH2"/>
<gene>
    <name evidence="2" type="ORF">GPM918_LOCUS7341</name>
    <name evidence="3" type="ORF">OVA965_LOCUS9720</name>
    <name evidence="4" type="ORF">SRO942_LOCUS7341</name>
    <name evidence="5" type="ORF">TMI583_LOCUS9716</name>
</gene>
<evidence type="ECO:0000313" key="6">
    <source>
        <dbReference type="Proteomes" id="UP000663829"/>
    </source>
</evidence>
<dbReference type="Proteomes" id="UP000677228">
    <property type="component" value="Unassembled WGS sequence"/>
</dbReference>